<dbReference type="SUPFAM" id="SSF82771">
    <property type="entry name" value="GIY-YIG endonuclease"/>
    <property type="match status" value="1"/>
</dbReference>
<dbReference type="EMBL" id="LT629799">
    <property type="protein sequence ID" value="SDU87005.1"/>
    <property type="molecule type" value="Genomic_DNA"/>
</dbReference>
<organism evidence="3 4">
    <name type="scientific">Microlunatus sagamiharensis</name>
    <dbReference type="NCBI Taxonomy" id="546874"/>
    <lineage>
        <taxon>Bacteria</taxon>
        <taxon>Bacillati</taxon>
        <taxon>Actinomycetota</taxon>
        <taxon>Actinomycetes</taxon>
        <taxon>Propionibacteriales</taxon>
        <taxon>Propionibacteriaceae</taxon>
        <taxon>Microlunatus</taxon>
    </lineage>
</organism>
<dbReference type="InterPro" id="IPR035901">
    <property type="entry name" value="GIY-YIG_endonuc_sf"/>
</dbReference>
<evidence type="ECO:0000259" key="2">
    <source>
        <dbReference type="PROSITE" id="PS50164"/>
    </source>
</evidence>
<dbReference type="Pfam" id="PF01541">
    <property type="entry name" value="GIY-YIG"/>
    <property type="match status" value="1"/>
</dbReference>
<dbReference type="GO" id="GO:0004519">
    <property type="term" value="F:endonuclease activity"/>
    <property type="evidence" value="ECO:0007669"/>
    <property type="project" value="UniProtKB-KW"/>
</dbReference>
<dbReference type="AlphaFoldDB" id="A0A1H2M200"/>
<name>A0A1H2M200_9ACTN</name>
<dbReference type="Proteomes" id="UP000198825">
    <property type="component" value="Chromosome I"/>
</dbReference>
<keyword evidence="3" id="KW-0378">Hydrolase</keyword>
<dbReference type="InterPro" id="IPR000305">
    <property type="entry name" value="GIY-YIG_endonuc"/>
</dbReference>
<sequence>MAWTYILRCSDGSFYVGSTRNLEQRLAEHAAGVVSGYTETRRPVELVWAYETERVDEACALEWQIKGWSRAKRIALIEGRFADLPPLSRSRSKPVRE</sequence>
<dbReference type="InterPro" id="IPR050190">
    <property type="entry name" value="UPF0213_domain"/>
</dbReference>
<feature type="domain" description="GIY-YIG" evidence="2">
    <location>
        <begin position="1"/>
        <end position="75"/>
    </location>
</feature>
<evidence type="ECO:0000313" key="4">
    <source>
        <dbReference type="Proteomes" id="UP000198825"/>
    </source>
</evidence>
<dbReference type="PANTHER" id="PTHR34477:SF1">
    <property type="entry name" value="UPF0213 PROTEIN YHBQ"/>
    <property type="match status" value="1"/>
</dbReference>
<proteinExistence type="inferred from homology"/>
<dbReference type="OrthoDB" id="9797095at2"/>
<accession>A0A1H2M200</accession>
<evidence type="ECO:0000256" key="1">
    <source>
        <dbReference type="ARBA" id="ARBA00007435"/>
    </source>
</evidence>
<reference evidence="4" key="1">
    <citation type="submission" date="2016-10" db="EMBL/GenBank/DDBJ databases">
        <authorList>
            <person name="Varghese N."/>
            <person name="Submissions S."/>
        </authorList>
    </citation>
    <scope>NUCLEOTIDE SEQUENCE [LARGE SCALE GENOMIC DNA]</scope>
    <source>
        <strain evidence="4">DSM 21743</strain>
    </source>
</reference>
<dbReference type="PROSITE" id="PS50164">
    <property type="entry name" value="GIY_YIG"/>
    <property type="match status" value="1"/>
</dbReference>
<dbReference type="CDD" id="cd10456">
    <property type="entry name" value="GIY-YIG_UPF0213"/>
    <property type="match status" value="1"/>
</dbReference>
<keyword evidence="3" id="KW-0255">Endonuclease</keyword>
<dbReference type="RefSeq" id="WP_091073683.1">
    <property type="nucleotide sequence ID" value="NZ_LT629799.1"/>
</dbReference>
<dbReference type="PANTHER" id="PTHR34477">
    <property type="entry name" value="UPF0213 PROTEIN YHBQ"/>
    <property type="match status" value="1"/>
</dbReference>
<dbReference type="Gene3D" id="3.40.1440.10">
    <property type="entry name" value="GIY-YIG endonuclease"/>
    <property type="match status" value="1"/>
</dbReference>
<protein>
    <submittedName>
        <fullName evidence="3">Putative endonuclease</fullName>
    </submittedName>
</protein>
<keyword evidence="3" id="KW-0540">Nuclease</keyword>
<evidence type="ECO:0000313" key="3">
    <source>
        <dbReference type="EMBL" id="SDU87005.1"/>
    </source>
</evidence>
<comment type="similarity">
    <text evidence="1">Belongs to the UPF0213 family.</text>
</comment>
<keyword evidence="4" id="KW-1185">Reference proteome</keyword>
<gene>
    <name evidence="3" type="ORF">SAMN04488544_1231</name>
</gene>
<dbReference type="STRING" id="546874.SAMN04488544_1231"/>